<organism evidence="4 5">
    <name type="scientific">Asparagus officinalis</name>
    <name type="common">Garden asparagus</name>
    <dbReference type="NCBI Taxonomy" id="4686"/>
    <lineage>
        <taxon>Eukaryota</taxon>
        <taxon>Viridiplantae</taxon>
        <taxon>Streptophyta</taxon>
        <taxon>Embryophyta</taxon>
        <taxon>Tracheophyta</taxon>
        <taxon>Spermatophyta</taxon>
        <taxon>Magnoliopsida</taxon>
        <taxon>Liliopsida</taxon>
        <taxon>Asparagales</taxon>
        <taxon>Asparagaceae</taxon>
        <taxon>Asparagoideae</taxon>
        <taxon>Asparagus</taxon>
    </lineage>
</organism>
<evidence type="ECO:0000259" key="3">
    <source>
        <dbReference type="Pfam" id="PF00561"/>
    </source>
</evidence>
<reference evidence="5" key="1">
    <citation type="journal article" date="2017" name="Nat. Commun.">
        <title>The asparagus genome sheds light on the origin and evolution of a young Y chromosome.</title>
        <authorList>
            <person name="Harkess A."/>
            <person name="Zhou J."/>
            <person name="Xu C."/>
            <person name="Bowers J.E."/>
            <person name="Van der Hulst R."/>
            <person name="Ayyampalayam S."/>
            <person name="Mercati F."/>
            <person name="Riccardi P."/>
            <person name="McKain M.R."/>
            <person name="Kakrana A."/>
            <person name="Tang H."/>
            <person name="Ray J."/>
            <person name="Groenendijk J."/>
            <person name="Arikit S."/>
            <person name="Mathioni S.M."/>
            <person name="Nakano M."/>
            <person name="Shan H."/>
            <person name="Telgmann-Rauber A."/>
            <person name="Kanno A."/>
            <person name="Yue Z."/>
            <person name="Chen H."/>
            <person name="Li W."/>
            <person name="Chen Y."/>
            <person name="Xu X."/>
            <person name="Zhang Y."/>
            <person name="Luo S."/>
            <person name="Chen H."/>
            <person name="Gao J."/>
            <person name="Mao Z."/>
            <person name="Pires J.C."/>
            <person name="Luo M."/>
            <person name="Kudrna D."/>
            <person name="Wing R.A."/>
            <person name="Meyers B.C."/>
            <person name="Yi K."/>
            <person name="Kong H."/>
            <person name="Lavrijsen P."/>
            <person name="Sunseri F."/>
            <person name="Falavigna A."/>
            <person name="Ye Y."/>
            <person name="Leebens-Mack J.H."/>
            <person name="Chen G."/>
        </authorList>
    </citation>
    <scope>NUCLEOTIDE SEQUENCE [LARGE SCALE GENOMIC DNA]</scope>
    <source>
        <strain evidence="5">cv. DH0086</strain>
    </source>
</reference>
<dbReference type="PANTHER" id="PTHR43039">
    <property type="entry name" value="ESTERASE-RELATED"/>
    <property type="match status" value="1"/>
</dbReference>
<dbReference type="Gene3D" id="3.40.50.1820">
    <property type="entry name" value="alpha/beta hydrolase"/>
    <property type="match status" value="1"/>
</dbReference>
<protein>
    <recommendedName>
        <fullName evidence="3">AB hydrolase-1 domain-containing protein</fullName>
    </recommendedName>
</protein>
<sequence length="258" mass="28566">MLGSGKQTLVLAHGYGGSQASWDNIVPTLIKNYKVLLFDWCFSGAIINDDDERVAFDAEKYSSYNGFADDLITLIDEMNVNDVVYVGHSMAGMIGCVASVKRPDLFSRLVLVGASPRYINAEGYEGGFDQPTIDTMLFSAESNFNKWAEDFIPLILGSNEPTSSKTYSEDFKRMRPSIALSVAQTVFLSDHRDVLEHVHVPCTVVQATHDAVVPISVGYYIQSKLRGKVSLEIVQMDGHCPQFTVPEKLIDVLERSLN</sequence>
<dbReference type="AlphaFoldDB" id="A0A5P1FRD0"/>
<dbReference type="InterPro" id="IPR029058">
    <property type="entry name" value="AB_hydrolase_fold"/>
</dbReference>
<evidence type="ECO:0000256" key="2">
    <source>
        <dbReference type="ARBA" id="ARBA00022801"/>
    </source>
</evidence>
<dbReference type="FunFam" id="3.40.50.1820:FF:000042">
    <property type="entry name" value="probable strigolactone esterase DAD2"/>
    <property type="match status" value="1"/>
</dbReference>
<dbReference type="OMA" id="EGCGTET"/>
<dbReference type="Proteomes" id="UP000243459">
    <property type="component" value="Chromosome 1"/>
</dbReference>
<name>A0A5P1FRD0_ASPOF</name>
<dbReference type="InterPro" id="IPR000073">
    <property type="entry name" value="AB_hydrolase_1"/>
</dbReference>
<dbReference type="Gramene" id="ONK80778">
    <property type="protein sequence ID" value="ONK80778"/>
    <property type="gene ID" value="A4U43_C01F21620"/>
</dbReference>
<evidence type="ECO:0000256" key="1">
    <source>
        <dbReference type="ARBA" id="ARBA00008645"/>
    </source>
</evidence>
<proteinExistence type="inferred from homology"/>
<accession>A0A5P1FRD0</accession>
<evidence type="ECO:0000313" key="4">
    <source>
        <dbReference type="EMBL" id="ONK80778.1"/>
    </source>
</evidence>
<gene>
    <name evidence="4" type="ORF">A4U43_C01F21620</name>
</gene>
<keyword evidence="2" id="KW-0378">Hydrolase</keyword>
<evidence type="ECO:0000313" key="5">
    <source>
        <dbReference type="Proteomes" id="UP000243459"/>
    </source>
</evidence>
<dbReference type="GO" id="GO:0016787">
    <property type="term" value="F:hydrolase activity"/>
    <property type="evidence" value="ECO:0007669"/>
    <property type="project" value="UniProtKB-KW"/>
</dbReference>
<comment type="similarity">
    <text evidence="1">Belongs to the AB hydrolase superfamily.</text>
</comment>
<dbReference type="SUPFAM" id="SSF53474">
    <property type="entry name" value="alpha/beta-Hydrolases"/>
    <property type="match status" value="1"/>
</dbReference>
<keyword evidence="5" id="KW-1185">Reference proteome</keyword>
<dbReference type="Pfam" id="PF00561">
    <property type="entry name" value="Abhydrolase_1"/>
    <property type="match status" value="1"/>
</dbReference>
<dbReference type="EMBL" id="CM007381">
    <property type="protein sequence ID" value="ONK80778.1"/>
    <property type="molecule type" value="Genomic_DNA"/>
</dbReference>
<feature type="domain" description="AB hydrolase-1" evidence="3">
    <location>
        <begin position="8"/>
        <end position="244"/>
    </location>
</feature>